<dbReference type="HOGENOM" id="CLU_037162_19_1_12"/>
<evidence type="ECO:0000313" key="20">
    <source>
        <dbReference type="Proteomes" id="UP000006546"/>
    </source>
</evidence>
<name>F4LMB2_TREBD</name>
<dbReference type="Gene3D" id="3.90.79.10">
    <property type="entry name" value="Nucleoside Triphosphate Pyrophosphohydrolase"/>
    <property type="match status" value="1"/>
</dbReference>
<evidence type="ECO:0000256" key="9">
    <source>
        <dbReference type="ARBA" id="ARBA00023204"/>
    </source>
</evidence>
<feature type="domain" description="Nudix hydrolase" evidence="18">
    <location>
        <begin position="7"/>
        <end position="136"/>
    </location>
</feature>
<keyword evidence="5" id="KW-0479">Metal-binding</keyword>
<accession>F4LMB2</accession>
<evidence type="ECO:0000256" key="5">
    <source>
        <dbReference type="ARBA" id="ARBA00022723"/>
    </source>
</evidence>
<proteinExistence type="inferred from homology"/>
<keyword evidence="9" id="KW-0234">DNA repair</keyword>
<evidence type="ECO:0000256" key="15">
    <source>
        <dbReference type="ARBA" id="ARBA00041979"/>
    </source>
</evidence>
<dbReference type="GO" id="GO:0006281">
    <property type="term" value="P:DNA repair"/>
    <property type="evidence" value="ECO:0007669"/>
    <property type="project" value="UniProtKB-KW"/>
</dbReference>
<keyword evidence="4" id="KW-0235">DNA replication</keyword>
<evidence type="ECO:0000256" key="13">
    <source>
        <dbReference type="ARBA" id="ARBA00040794"/>
    </source>
</evidence>
<comment type="cofactor">
    <cofactor evidence="1">
        <name>Mg(2+)</name>
        <dbReference type="ChEBI" id="CHEBI:18420"/>
    </cofactor>
</comment>
<reference evidence="20" key="1">
    <citation type="submission" date="2011-04" db="EMBL/GenBank/DDBJ databases">
        <title>The complete genome of Treponema brennaborense DSM 12168.</title>
        <authorList>
            <person name="Lucas S."/>
            <person name="Han J."/>
            <person name="Lapidus A."/>
            <person name="Bruce D."/>
            <person name="Goodwin L."/>
            <person name="Pitluck S."/>
            <person name="Peters L."/>
            <person name="Kyrpides N."/>
            <person name="Mavromatis K."/>
            <person name="Ivanova N."/>
            <person name="Mikhailova N."/>
            <person name="Pagani I."/>
            <person name="Teshima H."/>
            <person name="Detter J.C."/>
            <person name="Tapia R."/>
            <person name="Han C."/>
            <person name="Land M."/>
            <person name="Hauser L."/>
            <person name="Markowitz V."/>
            <person name="Cheng J.-F."/>
            <person name="Hugenholtz P."/>
            <person name="Woyke T."/>
            <person name="Wu D."/>
            <person name="Gronow S."/>
            <person name="Wellnitz S."/>
            <person name="Brambilla E."/>
            <person name="Klenk H.-P."/>
            <person name="Eisen J.A."/>
        </authorList>
    </citation>
    <scope>NUCLEOTIDE SEQUENCE [LARGE SCALE GENOMIC DNA]</scope>
    <source>
        <strain evidence="20">DSM 12168 / CIP 105900 / DD5/3</strain>
    </source>
</reference>
<dbReference type="SUPFAM" id="SSF55811">
    <property type="entry name" value="Nudix"/>
    <property type="match status" value="1"/>
</dbReference>
<dbReference type="AlphaFoldDB" id="F4LMB2"/>
<dbReference type="InterPro" id="IPR020476">
    <property type="entry name" value="Nudix_hydrolase"/>
</dbReference>
<dbReference type="EMBL" id="CP002696">
    <property type="protein sequence ID" value="AEE17778.1"/>
    <property type="molecule type" value="Genomic_DNA"/>
</dbReference>
<dbReference type="PROSITE" id="PS51462">
    <property type="entry name" value="NUDIX"/>
    <property type="match status" value="1"/>
</dbReference>
<keyword evidence="6" id="KW-0227">DNA damage</keyword>
<evidence type="ECO:0000256" key="4">
    <source>
        <dbReference type="ARBA" id="ARBA00022705"/>
    </source>
</evidence>
<evidence type="ECO:0000256" key="12">
    <source>
        <dbReference type="ARBA" id="ARBA00038905"/>
    </source>
</evidence>
<organism evidence="19 20">
    <name type="scientific">Treponema brennaborense (strain DSM 12168 / CIP 105900 / DD5/3)</name>
    <dbReference type="NCBI Taxonomy" id="906968"/>
    <lineage>
        <taxon>Bacteria</taxon>
        <taxon>Pseudomonadati</taxon>
        <taxon>Spirochaetota</taxon>
        <taxon>Spirochaetia</taxon>
        <taxon>Spirochaetales</taxon>
        <taxon>Treponemataceae</taxon>
        <taxon>Treponema</taxon>
    </lineage>
</organism>
<dbReference type="KEGG" id="tbe:Trebr_2369"/>
<dbReference type="OrthoDB" id="9810648at2"/>
<dbReference type="InterPro" id="IPR015797">
    <property type="entry name" value="NUDIX_hydrolase-like_dom_sf"/>
</dbReference>
<evidence type="ECO:0000256" key="8">
    <source>
        <dbReference type="ARBA" id="ARBA00022842"/>
    </source>
</evidence>
<evidence type="ECO:0000256" key="11">
    <source>
        <dbReference type="ARBA" id="ARBA00036904"/>
    </source>
</evidence>
<evidence type="ECO:0000256" key="6">
    <source>
        <dbReference type="ARBA" id="ARBA00022763"/>
    </source>
</evidence>
<dbReference type="GO" id="GO:0044715">
    <property type="term" value="F:8-oxo-dGDP phosphatase activity"/>
    <property type="evidence" value="ECO:0007669"/>
    <property type="project" value="TreeGrafter"/>
</dbReference>
<evidence type="ECO:0000256" key="3">
    <source>
        <dbReference type="ARBA" id="ARBA00022457"/>
    </source>
</evidence>
<dbReference type="GO" id="GO:0044716">
    <property type="term" value="F:8-oxo-GDP phosphatase activity"/>
    <property type="evidence" value="ECO:0007669"/>
    <property type="project" value="TreeGrafter"/>
</dbReference>
<evidence type="ECO:0000256" key="2">
    <source>
        <dbReference type="ARBA" id="ARBA00005582"/>
    </source>
</evidence>
<dbReference type="GO" id="GO:0008413">
    <property type="term" value="F:8-oxo-7,8-dihydroguanosine triphosphate pyrophosphatase activity"/>
    <property type="evidence" value="ECO:0007669"/>
    <property type="project" value="TreeGrafter"/>
</dbReference>
<comment type="catalytic activity">
    <reaction evidence="10">
        <text>8-oxo-dGTP + H2O = 8-oxo-dGMP + diphosphate + H(+)</text>
        <dbReference type="Rhea" id="RHEA:31575"/>
        <dbReference type="ChEBI" id="CHEBI:15377"/>
        <dbReference type="ChEBI" id="CHEBI:15378"/>
        <dbReference type="ChEBI" id="CHEBI:33019"/>
        <dbReference type="ChEBI" id="CHEBI:63224"/>
        <dbReference type="ChEBI" id="CHEBI:77896"/>
        <dbReference type="EC" id="3.6.1.55"/>
    </reaction>
</comment>
<keyword evidence="3" id="KW-0515">Mutator protein</keyword>
<gene>
    <name evidence="19" type="ordered locus">Trebr_2369</name>
</gene>
<dbReference type="PRINTS" id="PR00502">
    <property type="entry name" value="NUDIXFAMILY"/>
</dbReference>
<dbReference type="EC" id="3.6.1.55" evidence="12"/>
<dbReference type="PROSITE" id="PS00893">
    <property type="entry name" value="NUDIX_BOX"/>
    <property type="match status" value="1"/>
</dbReference>
<dbReference type="CDD" id="cd03425">
    <property type="entry name" value="NUDIX_MutT_NudA_like"/>
    <property type="match status" value="1"/>
</dbReference>
<evidence type="ECO:0000256" key="10">
    <source>
        <dbReference type="ARBA" id="ARBA00035861"/>
    </source>
</evidence>
<dbReference type="InterPro" id="IPR047127">
    <property type="entry name" value="MutT-like"/>
</dbReference>
<dbReference type="Proteomes" id="UP000006546">
    <property type="component" value="Chromosome"/>
</dbReference>
<evidence type="ECO:0000256" key="7">
    <source>
        <dbReference type="ARBA" id="ARBA00022801"/>
    </source>
</evidence>
<dbReference type="RefSeq" id="WP_013759479.1">
    <property type="nucleotide sequence ID" value="NC_015500.1"/>
</dbReference>
<dbReference type="eggNOG" id="COG1051">
    <property type="taxonomic scope" value="Bacteria"/>
</dbReference>
<evidence type="ECO:0000256" key="14">
    <source>
        <dbReference type="ARBA" id="ARBA00041592"/>
    </source>
</evidence>
<comment type="similarity">
    <text evidence="2 17">Belongs to the Nudix hydrolase family.</text>
</comment>
<evidence type="ECO:0000256" key="16">
    <source>
        <dbReference type="ARBA" id="ARBA00042798"/>
    </source>
</evidence>
<protein>
    <recommendedName>
        <fullName evidence="13">8-oxo-dGTP diphosphatase</fullName>
        <ecNumber evidence="12">3.6.1.55</ecNumber>
    </recommendedName>
    <alternativeName>
        <fullName evidence="16">7,8-dihydro-8-oxoguanine-triphosphatase</fullName>
    </alternativeName>
    <alternativeName>
        <fullName evidence="15">Mutator protein MutT</fullName>
    </alternativeName>
    <alternativeName>
        <fullName evidence="14">dGTP pyrophosphohydrolase</fullName>
    </alternativeName>
</protein>
<dbReference type="GO" id="GO:0046872">
    <property type="term" value="F:metal ion binding"/>
    <property type="evidence" value="ECO:0007669"/>
    <property type="project" value="UniProtKB-KW"/>
</dbReference>
<sequence length="150" mass="16867">MPESIKPHYYVAAGVITRPKKGGGCELFCARRPDKGETAKKWEFPGGKIEAGETPKQALEREIREELDTQVSVDDFIMTVEYAYRTFDLTMHVYFCTVQSGNLVLKEHSEAVWLPPERLSELDWAPADEELIRRLRATAADTASSVTAFG</sequence>
<keyword evidence="20" id="KW-1185">Reference proteome</keyword>
<dbReference type="InterPro" id="IPR020084">
    <property type="entry name" value="NUDIX_hydrolase_CS"/>
</dbReference>
<evidence type="ECO:0000313" key="19">
    <source>
        <dbReference type="EMBL" id="AEE17778.1"/>
    </source>
</evidence>
<dbReference type="PANTHER" id="PTHR47707">
    <property type="entry name" value="8-OXO-DGTP DIPHOSPHATASE"/>
    <property type="match status" value="1"/>
</dbReference>
<dbReference type="STRING" id="906968.Trebr_2369"/>
<keyword evidence="7 17" id="KW-0378">Hydrolase</keyword>
<evidence type="ECO:0000256" key="1">
    <source>
        <dbReference type="ARBA" id="ARBA00001946"/>
    </source>
</evidence>
<evidence type="ECO:0000259" key="18">
    <source>
        <dbReference type="PROSITE" id="PS51462"/>
    </source>
</evidence>
<dbReference type="GO" id="GO:0006260">
    <property type="term" value="P:DNA replication"/>
    <property type="evidence" value="ECO:0007669"/>
    <property type="project" value="UniProtKB-KW"/>
</dbReference>
<dbReference type="PANTHER" id="PTHR47707:SF1">
    <property type="entry name" value="NUDIX HYDROLASE FAMILY PROTEIN"/>
    <property type="match status" value="1"/>
</dbReference>
<dbReference type="GO" id="GO:0035539">
    <property type="term" value="F:8-oxo-7,8-dihydrodeoxyguanosine triphosphate pyrophosphatase activity"/>
    <property type="evidence" value="ECO:0007669"/>
    <property type="project" value="UniProtKB-EC"/>
</dbReference>
<dbReference type="InterPro" id="IPR000086">
    <property type="entry name" value="NUDIX_hydrolase_dom"/>
</dbReference>
<dbReference type="Pfam" id="PF00293">
    <property type="entry name" value="NUDIX"/>
    <property type="match status" value="1"/>
</dbReference>
<keyword evidence="8" id="KW-0460">Magnesium</keyword>
<evidence type="ECO:0000256" key="17">
    <source>
        <dbReference type="RuleBase" id="RU003476"/>
    </source>
</evidence>
<comment type="catalytic activity">
    <reaction evidence="11">
        <text>8-oxo-GTP + H2O = 8-oxo-GMP + diphosphate + H(+)</text>
        <dbReference type="Rhea" id="RHEA:67616"/>
        <dbReference type="ChEBI" id="CHEBI:15377"/>
        <dbReference type="ChEBI" id="CHEBI:15378"/>
        <dbReference type="ChEBI" id="CHEBI:33019"/>
        <dbReference type="ChEBI" id="CHEBI:143553"/>
        <dbReference type="ChEBI" id="CHEBI:145694"/>
    </reaction>
</comment>